<proteinExistence type="predicted"/>
<protein>
    <submittedName>
        <fullName evidence="2">Uncharacterized protein</fullName>
    </submittedName>
</protein>
<feature type="transmembrane region" description="Helical" evidence="1">
    <location>
        <begin position="43"/>
        <end position="62"/>
    </location>
</feature>
<name>A0A6F9EEC4_9BACL</name>
<gene>
    <name evidence="2" type="ORF">COOX1_2806</name>
</gene>
<keyword evidence="1" id="KW-1133">Transmembrane helix</keyword>
<accession>A0A6F9EEC4</accession>
<organism evidence="2 3">
    <name type="scientific">Kyrpidia spormannii</name>
    <dbReference type="NCBI Taxonomy" id="2055160"/>
    <lineage>
        <taxon>Bacteria</taxon>
        <taxon>Bacillati</taxon>
        <taxon>Bacillota</taxon>
        <taxon>Bacilli</taxon>
        <taxon>Bacillales</taxon>
        <taxon>Alicyclobacillaceae</taxon>
        <taxon>Kyrpidia</taxon>
    </lineage>
</organism>
<dbReference type="AlphaFoldDB" id="A0A6F9EEC4"/>
<dbReference type="RefSeq" id="WP_170086247.1">
    <property type="nucleotide sequence ID" value="NZ_CP047972.1"/>
</dbReference>
<sequence length="204" mass="21082">MGISATASVLGAFGLLVLLALVVKVAALVFQRRGALSLHTGKVTAMTAGLMCAMTSGSILTGMFQSDPLWATVVSTIAGAAVGVIIGIPLHLSICLEGFAAGVMGGGMGSMPMVSTPYVLSGFWLIMSFGAFIALHKLIASTRTEATPQPAQETERPDRAAGVLLRRMAATALFAAALVMLFTLLLPLCHATYPPLIQTPMCGF</sequence>
<feature type="transmembrane region" description="Helical" evidence="1">
    <location>
        <begin position="69"/>
        <end position="94"/>
    </location>
</feature>
<keyword evidence="1" id="KW-0472">Membrane</keyword>
<feature type="transmembrane region" description="Helical" evidence="1">
    <location>
        <begin position="168"/>
        <end position="188"/>
    </location>
</feature>
<dbReference type="EMBL" id="LR792683">
    <property type="protein sequence ID" value="CAB3395229.1"/>
    <property type="molecule type" value="Genomic_DNA"/>
</dbReference>
<reference evidence="2 3" key="1">
    <citation type="submission" date="2020-04" db="EMBL/GenBank/DDBJ databases">
        <authorList>
            <person name="Hogendoorn C."/>
        </authorList>
    </citation>
    <scope>NUCLEOTIDE SEQUENCE [LARGE SCALE GENOMIC DNA]</scope>
    <source>
        <strain evidence="2">COOX1</strain>
    </source>
</reference>
<keyword evidence="1" id="KW-0812">Transmembrane</keyword>
<evidence type="ECO:0000313" key="3">
    <source>
        <dbReference type="Proteomes" id="UP000502196"/>
    </source>
</evidence>
<dbReference type="Proteomes" id="UP000502196">
    <property type="component" value="Chromosome"/>
</dbReference>
<feature type="transmembrane region" description="Helical" evidence="1">
    <location>
        <begin position="114"/>
        <end position="135"/>
    </location>
</feature>
<evidence type="ECO:0000313" key="2">
    <source>
        <dbReference type="EMBL" id="CAB3395229.1"/>
    </source>
</evidence>
<evidence type="ECO:0000256" key="1">
    <source>
        <dbReference type="SAM" id="Phobius"/>
    </source>
</evidence>